<protein>
    <submittedName>
        <fullName evidence="5">F420-0 ABC transporter substrate-binding protein</fullName>
    </submittedName>
</protein>
<gene>
    <name evidence="5" type="ORF">RN606_12830</name>
</gene>
<dbReference type="Gene3D" id="3.40.50.1980">
    <property type="entry name" value="Nitrogenase molybdenum iron protein domain"/>
    <property type="match status" value="2"/>
</dbReference>
<dbReference type="InterPro" id="IPR002491">
    <property type="entry name" value="ABC_transptr_periplasmic_BD"/>
</dbReference>
<evidence type="ECO:0000256" key="3">
    <source>
        <dbReference type="SAM" id="SignalP"/>
    </source>
</evidence>
<comment type="similarity">
    <text evidence="1">Belongs to the bacterial solute-binding protein 8 family.</text>
</comment>
<dbReference type="PROSITE" id="PS50983">
    <property type="entry name" value="FE_B12_PBP"/>
    <property type="match status" value="1"/>
</dbReference>
<dbReference type="PROSITE" id="PS51257">
    <property type="entry name" value="PROKAR_LIPOPROTEIN"/>
    <property type="match status" value="1"/>
</dbReference>
<accession>A0AA96F6V0</accession>
<sequence length="340" mass="35082">MPRRTLPLIPVVATTAVCALALAACSSASPAETPSTSESPSTPSVPTSASAATSVDNCGFTVPLGTDPQRIVTVKSTATELLLELGLGDRIVGSAFLDGPVDLPYPVDAPDVPVLSDFLPGQEATLALEPDMIFGGWESNFSAEGVGERDVLAERGIASYVAPSACKEEGYQPDPLTFDDVFAEIEEAGAVFGAQDAAAQLVADMQADLDSVVPDSRGLTALWYSSGDDEPYVGAAIGAPQMMMDAAGLTNVVDVHDTWTSVTWESVVAADPDVIVLVDASWNTADSKIAALEANTATASLSAVQNHRYVIVPFAAGEAGVRNAAAVLSIVDQLSQLQLG</sequence>
<feature type="region of interest" description="Disordered" evidence="2">
    <location>
        <begin position="29"/>
        <end position="50"/>
    </location>
</feature>
<dbReference type="NCBIfam" id="TIGR03868">
    <property type="entry name" value="F420-O_ABCperi"/>
    <property type="match status" value="1"/>
</dbReference>
<organism evidence="5 6">
    <name type="scientific">Demequina capsici</name>
    <dbReference type="NCBI Taxonomy" id="3075620"/>
    <lineage>
        <taxon>Bacteria</taxon>
        <taxon>Bacillati</taxon>
        <taxon>Actinomycetota</taxon>
        <taxon>Actinomycetes</taxon>
        <taxon>Micrococcales</taxon>
        <taxon>Demequinaceae</taxon>
        <taxon>Demequina</taxon>
    </lineage>
</organism>
<feature type="signal peptide" evidence="3">
    <location>
        <begin position="1"/>
        <end position="23"/>
    </location>
</feature>
<dbReference type="Proteomes" id="UP001304125">
    <property type="component" value="Chromosome"/>
</dbReference>
<dbReference type="PANTHER" id="PTHR30535">
    <property type="entry name" value="VITAMIN B12-BINDING PROTEIN"/>
    <property type="match status" value="1"/>
</dbReference>
<reference evidence="5 6" key="1">
    <citation type="submission" date="2023-09" db="EMBL/GenBank/DDBJ databases">
        <title>Demequina sp. a novel bacteria isolated from Capsicum annuum.</title>
        <authorList>
            <person name="Humaira Z."/>
            <person name="Lee J."/>
            <person name="Cho D."/>
        </authorList>
    </citation>
    <scope>NUCLEOTIDE SEQUENCE [LARGE SCALE GENOMIC DNA]</scope>
    <source>
        <strain evidence="5 6">OYTSA14</strain>
    </source>
</reference>
<evidence type="ECO:0000313" key="6">
    <source>
        <dbReference type="Proteomes" id="UP001304125"/>
    </source>
</evidence>
<dbReference type="PANTHER" id="PTHR30535:SF7">
    <property type="entry name" value="IRON(III) DICITRATE-BINDING PROTEIN"/>
    <property type="match status" value="1"/>
</dbReference>
<evidence type="ECO:0000256" key="1">
    <source>
        <dbReference type="ARBA" id="ARBA00008814"/>
    </source>
</evidence>
<dbReference type="InterPro" id="IPR022287">
    <property type="entry name" value="ABC_trnsptr_F420-0_sub-bd_pred"/>
</dbReference>
<evidence type="ECO:0000256" key="2">
    <source>
        <dbReference type="SAM" id="MobiDB-lite"/>
    </source>
</evidence>
<name>A0AA96F6V0_9MICO</name>
<dbReference type="AlphaFoldDB" id="A0AA96F6V0"/>
<dbReference type="InterPro" id="IPR050902">
    <property type="entry name" value="ABC_Transporter_SBP"/>
</dbReference>
<dbReference type="SUPFAM" id="SSF53807">
    <property type="entry name" value="Helical backbone' metal receptor"/>
    <property type="match status" value="1"/>
</dbReference>
<dbReference type="Pfam" id="PF01497">
    <property type="entry name" value="Peripla_BP_2"/>
    <property type="match status" value="1"/>
</dbReference>
<feature type="domain" description="Fe/B12 periplasmic-binding" evidence="4">
    <location>
        <begin position="70"/>
        <end position="340"/>
    </location>
</feature>
<evidence type="ECO:0000259" key="4">
    <source>
        <dbReference type="PROSITE" id="PS50983"/>
    </source>
</evidence>
<keyword evidence="3" id="KW-0732">Signal</keyword>
<proteinExistence type="inferred from homology"/>
<dbReference type="RefSeq" id="WP_313497762.1">
    <property type="nucleotide sequence ID" value="NZ_CP134879.1"/>
</dbReference>
<feature type="chain" id="PRO_5041741031" evidence="3">
    <location>
        <begin position="24"/>
        <end position="340"/>
    </location>
</feature>
<evidence type="ECO:0000313" key="5">
    <source>
        <dbReference type="EMBL" id="WNM24233.1"/>
    </source>
</evidence>
<dbReference type="EMBL" id="CP134879">
    <property type="protein sequence ID" value="WNM24233.1"/>
    <property type="molecule type" value="Genomic_DNA"/>
</dbReference>
<keyword evidence="6" id="KW-1185">Reference proteome</keyword>